<dbReference type="EMBL" id="SNYF01000006">
    <property type="protein sequence ID" value="TDQ17459.1"/>
    <property type="molecule type" value="Genomic_DNA"/>
</dbReference>
<dbReference type="InterPro" id="IPR025738">
    <property type="entry name" value="BatD"/>
</dbReference>
<feature type="transmembrane region" description="Helical" evidence="1">
    <location>
        <begin position="474"/>
        <end position="496"/>
    </location>
</feature>
<reference evidence="2 3" key="1">
    <citation type="submission" date="2019-03" db="EMBL/GenBank/DDBJ databases">
        <title>Genomic Encyclopedia of Type Strains, Phase III (KMG-III): the genomes of soil and plant-associated and newly described type strains.</title>
        <authorList>
            <person name="Whitman W."/>
        </authorList>
    </citation>
    <scope>NUCLEOTIDE SEQUENCE [LARGE SCALE GENOMIC DNA]</scope>
    <source>
        <strain evidence="2 3">CECT 8446</strain>
    </source>
</reference>
<keyword evidence="3" id="KW-1185">Reference proteome</keyword>
<organism evidence="2 3">
    <name type="scientific">Algoriphagus boseongensis</name>
    <dbReference type="NCBI Taxonomy" id="1442587"/>
    <lineage>
        <taxon>Bacteria</taxon>
        <taxon>Pseudomonadati</taxon>
        <taxon>Bacteroidota</taxon>
        <taxon>Cytophagia</taxon>
        <taxon>Cytophagales</taxon>
        <taxon>Cyclobacteriaceae</taxon>
        <taxon>Algoriphagus</taxon>
    </lineage>
</organism>
<evidence type="ECO:0000256" key="1">
    <source>
        <dbReference type="SAM" id="Phobius"/>
    </source>
</evidence>
<evidence type="ECO:0000313" key="3">
    <source>
        <dbReference type="Proteomes" id="UP000294535"/>
    </source>
</evidence>
<dbReference type="PANTHER" id="PTHR40940">
    <property type="entry name" value="PROTEIN BATD-RELATED"/>
    <property type="match status" value="1"/>
</dbReference>
<dbReference type="AlphaFoldDB" id="A0A4R6T610"/>
<gene>
    <name evidence="2" type="ORF">DFQ04_2113</name>
</gene>
<dbReference type="Proteomes" id="UP000294535">
    <property type="component" value="Unassembled WGS sequence"/>
</dbReference>
<dbReference type="PANTHER" id="PTHR40940:SF2">
    <property type="entry name" value="BATD"/>
    <property type="match status" value="1"/>
</dbReference>
<comment type="caution">
    <text evidence="2">The sequence shown here is derived from an EMBL/GenBank/DDBJ whole genome shotgun (WGS) entry which is preliminary data.</text>
</comment>
<protein>
    <submittedName>
        <fullName evidence="2">Oxygen tolerance protein BatD</fullName>
    </submittedName>
</protein>
<keyword evidence="1" id="KW-0472">Membrane</keyword>
<accession>A0A4R6T610</accession>
<keyword evidence="1" id="KW-0812">Transmembrane</keyword>
<sequence length="499" mass="56574">MLRYFGSFKNRIIPIFATMIKTIIRLLFVCAALILAGNAYGQEVQIELGPDEIGLNETFTIKVTLSDDKIKSYDQFPEIPGFQKQGISQSSSMNIINGRMSSSNSIIQYYKPSRKGQFTLGNFSILINGESYASAGKRITVTDAVSSQASGGDVFDPFADFFGRNAEEPEYIELEDDAFFSVSVDKDEVFAGEGFTVNIAFYMSEQNQAPFQFYEPGRQLDAILKRIKPGNAWEENFNITNIEPQVVDLNGKRWQKFKVYEATFFPFSEGKIEIPRVPWEMIKYRVAKNPTFFGANRQEDFKTFYSSAKTITVKPLPPHPLKNEVSVGVYQLRENISTLEVETGKGFNYNFGINGVGNINSIAEPKRLPGPNLNTYDPNVRQQINRGYGRVSGIKEYNYFVTLNEAGEYNLKDYFNWIYFDPVRAVYDTLRPEAKIIVSGESKVNQALSAQRLGGLYDRISTENNQFSNEKYKYYFTTAINLLLLGAVILLSVLIIRKK</sequence>
<proteinExistence type="predicted"/>
<name>A0A4R6T610_9BACT</name>
<dbReference type="Pfam" id="PF13584">
    <property type="entry name" value="BatD"/>
    <property type="match status" value="1"/>
</dbReference>
<keyword evidence="1" id="KW-1133">Transmembrane helix</keyword>
<evidence type="ECO:0000313" key="2">
    <source>
        <dbReference type="EMBL" id="TDQ17459.1"/>
    </source>
</evidence>